<accession>A0ACC2UJK3</accession>
<gene>
    <name evidence="1" type="ORF">DSO57_1035305</name>
</gene>
<dbReference type="Proteomes" id="UP001165960">
    <property type="component" value="Unassembled WGS sequence"/>
</dbReference>
<proteinExistence type="predicted"/>
<keyword evidence="2" id="KW-1185">Reference proteome</keyword>
<evidence type="ECO:0000313" key="2">
    <source>
        <dbReference type="Proteomes" id="UP001165960"/>
    </source>
</evidence>
<organism evidence="1 2">
    <name type="scientific">Entomophthora muscae</name>
    <dbReference type="NCBI Taxonomy" id="34485"/>
    <lineage>
        <taxon>Eukaryota</taxon>
        <taxon>Fungi</taxon>
        <taxon>Fungi incertae sedis</taxon>
        <taxon>Zoopagomycota</taxon>
        <taxon>Entomophthoromycotina</taxon>
        <taxon>Entomophthoromycetes</taxon>
        <taxon>Entomophthorales</taxon>
        <taxon>Entomophthoraceae</taxon>
        <taxon>Entomophthora</taxon>
    </lineage>
</organism>
<name>A0ACC2UJK3_9FUNG</name>
<reference evidence="1" key="1">
    <citation type="submission" date="2022-04" db="EMBL/GenBank/DDBJ databases">
        <title>Genome of the entomopathogenic fungus Entomophthora muscae.</title>
        <authorList>
            <person name="Elya C."/>
            <person name="Lovett B.R."/>
            <person name="Lee E."/>
            <person name="Macias A.M."/>
            <person name="Hajek A.E."/>
            <person name="De Bivort B.L."/>
            <person name="Kasson M.T."/>
            <person name="De Fine Licht H.H."/>
            <person name="Stajich J.E."/>
        </authorList>
    </citation>
    <scope>NUCLEOTIDE SEQUENCE</scope>
    <source>
        <strain evidence="1">Berkeley</strain>
    </source>
</reference>
<protein>
    <submittedName>
        <fullName evidence="1">Uncharacterized protein</fullName>
    </submittedName>
</protein>
<evidence type="ECO:0000313" key="1">
    <source>
        <dbReference type="EMBL" id="KAJ9087218.1"/>
    </source>
</evidence>
<dbReference type="EMBL" id="QTSX02000309">
    <property type="protein sequence ID" value="KAJ9087218.1"/>
    <property type="molecule type" value="Genomic_DNA"/>
</dbReference>
<comment type="caution">
    <text evidence="1">The sequence shown here is derived from an EMBL/GenBank/DDBJ whole genome shotgun (WGS) entry which is preliminary data.</text>
</comment>
<sequence>MYPEPLPKRHGAEKYITIPFQPIQLMKTFLLSTIALSVQAHPLANNAESNLFGPPPNFPTNSYDPAPNYGPAQAPQSYAPVASNYGPASVGPNYEEDIPADDGCSGGLGSGILGIGRGKCRSKVKARHGLLGSRLKAKNKASFTGIGL</sequence>